<dbReference type="EMBL" id="ADKX01000037">
    <property type="protein sequence ID" value="EFW04410.1"/>
    <property type="molecule type" value="Genomic_DNA"/>
</dbReference>
<name>E7GBZ9_9FIRM</name>
<feature type="transmembrane region" description="Helical" evidence="1">
    <location>
        <begin position="39"/>
        <end position="57"/>
    </location>
</feature>
<evidence type="ECO:0000256" key="1">
    <source>
        <dbReference type="SAM" id="Phobius"/>
    </source>
</evidence>
<protein>
    <submittedName>
        <fullName evidence="2">Uncharacterized protein</fullName>
    </submittedName>
</protein>
<dbReference type="STRING" id="100884.GCA_000269565_02405"/>
<evidence type="ECO:0000313" key="2">
    <source>
        <dbReference type="EMBL" id="EFW04410.1"/>
    </source>
</evidence>
<dbReference type="eggNOG" id="ENOG5032R17">
    <property type="taxonomic scope" value="Bacteria"/>
</dbReference>
<keyword evidence="1" id="KW-0472">Membrane</keyword>
<organism evidence="2 3">
    <name type="scientific">Coprobacillus cateniformis</name>
    <dbReference type="NCBI Taxonomy" id="100884"/>
    <lineage>
        <taxon>Bacteria</taxon>
        <taxon>Bacillati</taxon>
        <taxon>Bacillota</taxon>
        <taxon>Erysipelotrichia</taxon>
        <taxon>Erysipelotrichales</taxon>
        <taxon>Coprobacillaceae</taxon>
        <taxon>Coprobacillus</taxon>
    </lineage>
</organism>
<dbReference type="RefSeq" id="WP_008789380.1">
    <property type="nucleotide sequence ID" value="NZ_AKCB01000001.1"/>
</dbReference>
<feature type="transmembrane region" description="Helical" evidence="1">
    <location>
        <begin position="12"/>
        <end position="33"/>
    </location>
</feature>
<dbReference type="GeneID" id="78230226"/>
<comment type="caution">
    <text evidence="2">The sequence shown here is derived from an EMBL/GenBank/DDBJ whole genome shotgun (WGS) entry which is preliminary data.</text>
</comment>
<keyword evidence="3" id="KW-1185">Reference proteome</keyword>
<reference evidence="2 3" key="1">
    <citation type="submission" date="2010-12" db="EMBL/GenBank/DDBJ databases">
        <title>The Genome Sequence of Coprobacillus sp. strain 29_1.</title>
        <authorList>
            <consortium name="The Broad Institute Genome Sequencing Platform"/>
            <person name="Earl A."/>
            <person name="Ward D."/>
            <person name="Feldgarden M."/>
            <person name="Gevers D."/>
            <person name="Daigneault M."/>
            <person name="Sibley C.D."/>
            <person name="White A."/>
            <person name="Strauss J."/>
            <person name="Allen-Vercoe E."/>
            <person name="Young S.K."/>
            <person name="Zeng Q."/>
            <person name="Gargeya S."/>
            <person name="Fitzgerald M."/>
            <person name="Haas B."/>
            <person name="Abouelleil A."/>
            <person name="Alvarado L."/>
            <person name="Arachchi H.M."/>
            <person name="Berlin A."/>
            <person name="Brown A."/>
            <person name="Chapman S.B."/>
            <person name="Chen Z."/>
            <person name="Dunbar C."/>
            <person name="Freedman E."/>
            <person name="Gearin G."/>
            <person name="Gellesch M."/>
            <person name="Goldberg J."/>
            <person name="Griggs A."/>
            <person name="Gujja S."/>
            <person name="Heilman E."/>
            <person name="Heiman D."/>
            <person name="Howarth C."/>
            <person name="Larson L."/>
            <person name="Lui A."/>
            <person name="MacDonald P.J.P."/>
            <person name="Mehta T."/>
            <person name="Montmayeur A."/>
            <person name="Murphy C."/>
            <person name="Neiman D."/>
            <person name="Pearson M."/>
            <person name="Priest M."/>
            <person name="Roberts A."/>
            <person name="Saif S."/>
            <person name="Shea T."/>
            <person name="Shenoy N."/>
            <person name="Sisk P."/>
            <person name="Stolte C."/>
            <person name="Sykes S."/>
            <person name="White J."/>
            <person name="Yandava C."/>
            <person name="Nusbaum C."/>
            <person name="Birren B."/>
        </authorList>
    </citation>
    <scope>NUCLEOTIDE SEQUENCE [LARGE SCALE GENOMIC DNA]</scope>
    <source>
        <strain evidence="2 3">29_1</strain>
    </source>
</reference>
<sequence length="106" mass="12605">MYPDNLKGKPILWLWYLRDIGIIGIGAIISVIFISQANFYLPIAIVGCYAFMTIRLQDTSIFDFIQYACAFFIFHQQFYIWSYTSPKTVNQSITNKRKNKFLRMWR</sequence>
<proteinExistence type="predicted"/>
<dbReference type="HOGENOM" id="CLU_176112_0_0_9"/>
<dbReference type="AlphaFoldDB" id="E7GBZ9"/>
<accession>E7GBZ9</accession>
<evidence type="ECO:0000313" key="3">
    <source>
        <dbReference type="Proteomes" id="UP000003157"/>
    </source>
</evidence>
<keyword evidence="1" id="KW-0812">Transmembrane</keyword>
<gene>
    <name evidence="2" type="ORF">HMPREF9488_02290</name>
</gene>
<feature type="transmembrane region" description="Helical" evidence="1">
    <location>
        <begin position="64"/>
        <end position="82"/>
    </location>
</feature>
<keyword evidence="1" id="KW-1133">Transmembrane helix</keyword>
<dbReference type="Proteomes" id="UP000003157">
    <property type="component" value="Unassembled WGS sequence"/>
</dbReference>